<evidence type="ECO:0000256" key="2">
    <source>
        <dbReference type="ARBA" id="ARBA00022723"/>
    </source>
</evidence>
<protein>
    <submittedName>
        <fullName evidence="6">Beta-lactamase domain protein</fullName>
    </submittedName>
</protein>
<dbReference type="InterPro" id="IPR051453">
    <property type="entry name" value="MBL_Glyoxalase_II"/>
</dbReference>
<keyword evidence="3" id="KW-0378">Hydrolase</keyword>
<dbReference type="PANTHER" id="PTHR46233:SF3">
    <property type="entry name" value="HYDROXYACYLGLUTATHIONE HYDROLASE GLOC"/>
    <property type="match status" value="1"/>
</dbReference>
<dbReference type="PANTHER" id="PTHR46233">
    <property type="entry name" value="HYDROXYACYLGLUTATHIONE HYDROLASE GLOC"/>
    <property type="match status" value="1"/>
</dbReference>
<sequence>MGAPELVITLDDVVVERFVLAPLENNAWLCSWPGGGVLIDAPSDPDTLWRAAEERSITSLLITHGHADHIGAAPALAARGMSVWMGAADGRDAPWVTHRIETSQQLVIDDVTIEAICTPGHTPGSVCFAFGTSLCATGDTLFPGGPGKTGSPQDFRTIIDSISAELFEQLPDPCVLLPGHGRITTVGAERPSLATWIERGW</sequence>
<dbReference type="RefSeq" id="WP_015798144.1">
    <property type="nucleotide sequence ID" value="NC_013124.1"/>
</dbReference>
<evidence type="ECO:0000259" key="5">
    <source>
        <dbReference type="SMART" id="SM00849"/>
    </source>
</evidence>
<keyword evidence="7" id="KW-1185">Reference proteome</keyword>
<dbReference type="AlphaFoldDB" id="C7LY47"/>
<evidence type="ECO:0000256" key="1">
    <source>
        <dbReference type="ARBA" id="ARBA00001947"/>
    </source>
</evidence>
<dbReference type="eggNOG" id="COG0491">
    <property type="taxonomic scope" value="Bacteria"/>
</dbReference>
<reference evidence="6 7" key="1">
    <citation type="journal article" date="2009" name="Stand. Genomic Sci.">
        <title>Complete genome sequence of Acidimicrobium ferrooxidans type strain (ICP).</title>
        <authorList>
            <person name="Clum A."/>
            <person name="Nolan M."/>
            <person name="Lang E."/>
            <person name="Glavina Del Rio T."/>
            <person name="Tice H."/>
            <person name="Copeland A."/>
            <person name="Cheng J.F."/>
            <person name="Lucas S."/>
            <person name="Chen F."/>
            <person name="Bruce D."/>
            <person name="Goodwin L."/>
            <person name="Pitluck S."/>
            <person name="Ivanova N."/>
            <person name="Mavrommatis K."/>
            <person name="Mikhailova N."/>
            <person name="Pati A."/>
            <person name="Chen A."/>
            <person name="Palaniappan K."/>
            <person name="Goker M."/>
            <person name="Spring S."/>
            <person name="Land M."/>
            <person name="Hauser L."/>
            <person name="Chang Y.J."/>
            <person name="Jeffries C.C."/>
            <person name="Chain P."/>
            <person name="Bristow J."/>
            <person name="Eisen J.A."/>
            <person name="Markowitz V."/>
            <person name="Hugenholtz P."/>
            <person name="Kyrpides N.C."/>
            <person name="Klenk H.P."/>
            <person name="Lapidus A."/>
        </authorList>
    </citation>
    <scope>NUCLEOTIDE SEQUENCE [LARGE SCALE GENOMIC DNA]</scope>
    <source>
        <strain evidence="7">DSM 10331 / JCM 15462 / NBRC 103882 / ICP</strain>
    </source>
</reference>
<dbReference type="CDD" id="cd06262">
    <property type="entry name" value="metallo-hydrolase-like_MBL-fold"/>
    <property type="match status" value="1"/>
</dbReference>
<dbReference type="SUPFAM" id="SSF56281">
    <property type="entry name" value="Metallo-hydrolase/oxidoreductase"/>
    <property type="match status" value="1"/>
</dbReference>
<comment type="cofactor">
    <cofactor evidence="1">
        <name>Zn(2+)</name>
        <dbReference type="ChEBI" id="CHEBI:29105"/>
    </cofactor>
</comment>
<proteinExistence type="predicted"/>
<evidence type="ECO:0000256" key="4">
    <source>
        <dbReference type="ARBA" id="ARBA00022833"/>
    </source>
</evidence>
<dbReference type="InterPro" id="IPR001279">
    <property type="entry name" value="Metallo-B-lactamas"/>
</dbReference>
<dbReference type="HOGENOM" id="CLU_030571_5_4_11"/>
<name>C7LY47_ACIFD</name>
<dbReference type="GO" id="GO:0016787">
    <property type="term" value="F:hydrolase activity"/>
    <property type="evidence" value="ECO:0007669"/>
    <property type="project" value="UniProtKB-KW"/>
</dbReference>
<dbReference type="Pfam" id="PF00753">
    <property type="entry name" value="Lactamase_B"/>
    <property type="match status" value="1"/>
</dbReference>
<keyword evidence="2" id="KW-0479">Metal-binding</keyword>
<dbReference type="STRING" id="525909.Afer_0705"/>
<evidence type="ECO:0000256" key="3">
    <source>
        <dbReference type="ARBA" id="ARBA00022801"/>
    </source>
</evidence>
<dbReference type="Proteomes" id="UP000000771">
    <property type="component" value="Chromosome"/>
</dbReference>
<accession>C7LY47</accession>
<feature type="domain" description="Metallo-beta-lactamase" evidence="5">
    <location>
        <begin position="24"/>
        <end position="180"/>
    </location>
</feature>
<dbReference type="InterPro" id="IPR036866">
    <property type="entry name" value="RibonucZ/Hydroxyglut_hydro"/>
</dbReference>
<dbReference type="EMBL" id="CP001631">
    <property type="protein sequence ID" value="ACU53655.1"/>
    <property type="molecule type" value="Genomic_DNA"/>
</dbReference>
<dbReference type="GO" id="GO:0046872">
    <property type="term" value="F:metal ion binding"/>
    <property type="evidence" value="ECO:0007669"/>
    <property type="project" value="UniProtKB-KW"/>
</dbReference>
<gene>
    <name evidence="6" type="ordered locus">Afer_0705</name>
</gene>
<dbReference type="KEGG" id="afo:Afer_0705"/>
<dbReference type="SMART" id="SM00849">
    <property type="entry name" value="Lactamase_B"/>
    <property type="match status" value="1"/>
</dbReference>
<dbReference type="Gene3D" id="3.60.15.10">
    <property type="entry name" value="Ribonuclease Z/Hydroxyacylglutathione hydrolase-like"/>
    <property type="match status" value="1"/>
</dbReference>
<evidence type="ECO:0000313" key="6">
    <source>
        <dbReference type="EMBL" id="ACU53655.1"/>
    </source>
</evidence>
<keyword evidence="4" id="KW-0862">Zinc</keyword>
<organism evidence="6 7">
    <name type="scientific">Acidimicrobium ferrooxidans (strain DSM 10331 / JCM 15462 / NBRC 103882 / ICP)</name>
    <dbReference type="NCBI Taxonomy" id="525909"/>
    <lineage>
        <taxon>Bacteria</taxon>
        <taxon>Bacillati</taxon>
        <taxon>Actinomycetota</taxon>
        <taxon>Acidimicrobiia</taxon>
        <taxon>Acidimicrobiales</taxon>
        <taxon>Acidimicrobiaceae</taxon>
        <taxon>Acidimicrobium</taxon>
    </lineage>
</organism>
<evidence type="ECO:0000313" key="7">
    <source>
        <dbReference type="Proteomes" id="UP000000771"/>
    </source>
</evidence>